<dbReference type="PANTHER" id="PTHR43570:SF16">
    <property type="entry name" value="ALDEHYDE DEHYDROGENASE TYPE III, ISOFORM Q"/>
    <property type="match status" value="1"/>
</dbReference>
<dbReference type="FunFam" id="3.40.309.10:FF:000003">
    <property type="entry name" value="Aldehyde dehydrogenase"/>
    <property type="match status" value="1"/>
</dbReference>
<dbReference type="InterPro" id="IPR015590">
    <property type="entry name" value="Aldehyde_DH_dom"/>
</dbReference>
<dbReference type="GO" id="GO:0004029">
    <property type="term" value="F:aldehyde dehydrogenase (NAD+) activity"/>
    <property type="evidence" value="ECO:0007669"/>
    <property type="project" value="TreeGrafter"/>
</dbReference>
<dbReference type="InterPro" id="IPR016161">
    <property type="entry name" value="Ald_DH/histidinol_DH"/>
</dbReference>
<evidence type="ECO:0000256" key="6">
    <source>
        <dbReference type="PROSITE-ProRule" id="PRU10007"/>
    </source>
</evidence>
<feature type="active site" evidence="5">
    <location>
        <position position="243"/>
    </location>
</feature>
<evidence type="ECO:0000313" key="9">
    <source>
        <dbReference type="EMBL" id="MBC5716305.1"/>
    </source>
</evidence>
<dbReference type="Proteomes" id="UP000602260">
    <property type="component" value="Unassembled WGS sequence"/>
</dbReference>
<organism evidence="9 10">
    <name type="scientific">Flintibacter faecis</name>
    <dbReference type="NCBI Taxonomy" id="2763047"/>
    <lineage>
        <taxon>Bacteria</taxon>
        <taxon>Bacillati</taxon>
        <taxon>Bacillota</taxon>
        <taxon>Clostridia</taxon>
        <taxon>Eubacteriales</taxon>
        <taxon>Flintibacter</taxon>
    </lineage>
</organism>
<gene>
    <name evidence="9" type="ORF">H8S55_03035</name>
</gene>
<dbReference type="SUPFAM" id="SSF53720">
    <property type="entry name" value="ALDH-like"/>
    <property type="match status" value="1"/>
</dbReference>
<evidence type="ECO:0000256" key="1">
    <source>
        <dbReference type="ARBA" id="ARBA00009986"/>
    </source>
</evidence>
<proteinExistence type="inferred from homology"/>
<dbReference type="PROSITE" id="PS00687">
    <property type="entry name" value="ALDEHYDE_DEHYDR_GLU"/>
    <property type="match status" value="1"/>
</dbReference>
<dbReference type="RefSeq" id="WP_186877786.1">
    <property type="nucleotide sequence ID" value="NZ_JACOPN010000002.1"/>
</dbReference>
<reference evidence="9" key="1">
    <citation type="submission" date="2020-08" db="EMBL/GenBank/DDBJ databases">
        <title>Genome public.</title>
        <authorList>
            <person name="Liu C."/>
            <person name="Sun Q."/>
        </authorList>
    </citation>
    <scope>NUCLEOTIDE SEQUENCE</scope>
    <source>
        <strain evidence="9">BX5</strain>
    </source>
</reference>
<dbReference type="PANTHER" id="PTHR43570">
    <property type="entry name" value="ALDEHYDE DEHYDROGENASE"/>
    <property type="match status" value="1"/>
</dbReference>
<dbReference type="InterPro" id="IPR012394">
    <property type="entry name" value="Aldehyde_DH_NAD(P)"/>
</dbReference>
<dbReference type="PROSITE" id="PS00070">
    <property type="entry name" value="ALDEHYDE_DEHYDR_CYS"/>
    <property type="match status" value="1"/>
</dbReference>
<dbReference type="EMBL" id="JACOPN010000002">
    <property type="protein sequence ID" value="MBC5716305.1"/>
    <property type="molecule type" value="Genomic_DNA"/>
</dbReference>
<dbReference type="Pfam" id="PF00171">
    <property type="entry name" value="Aldedh"/>
    <property type="match status" value="1"/>
</dbReference>
<evidence type="ECO:0000256" key="3">
    <source>
        <dbReference type="ARBA" id="ARBA00023027"/>
    </source>
</evidence>
<evidence type="ECO:0000256" key="5">
    <source>
        <dbReference type="PIRSR" id="PIRSR036492-1"/>
    </source>
</evidence>
<keyword evidence="2 4" id="KW-0560">Oxidoreductase</keyword>
<evidence type="ECO:0000259" key="8">
    <source>
        <dbReference type="Pfam" id="PF00171"/>
    </source>
</evidence>
<dbReference type="GO" id="GO:0005737">
    <property type="term" value="C:cytoplasm"/>
    <property type="evidence" value="ECO:0007669"/>
    <property type="project" value="TreeGrafter"/>
</dbReference>
<evidence type="ECO:0000256" key="2">
    <source>
        <dbReference type="ARBA" id="ARBA00023002"/>
    </source>
</evidence>
<evidence type="ECO:0000256" key="4">
    <source>
        <dbReference type="PIRNR" id="PIRNR036492"/>
    </source>
</evidence>
<comment type="caution">
    <text evidence="9">The sequence shown here is derived from an EMBL/GenBank/DDBJ whole genome shotgun (WGS) entry which is preliminary data.</text>
</comment>
<keyword evidence="10" id="KW-1185">Reference proteome</keyword>
<dbReference type="InterPro" id="IPR016162">
    <property type="entry name" value="Ald_DH_N"/>
</dbReference>
<name>A0A8J6IXD9_9FIRM</name>
<dbReference type="InterPro" id="IPR016160">
    <property type="entry name" value="Ald_DH_CS_CYS"/>
</dbReference>
<dbReference type="GO" id="GO:0006081">
    <property type="term" value="P:aldehyde metabolic process"/>
    <property type="evidence" value="ECO:0007669"/>
    <property type="project" value="InterPro"/>
</dbReference>
<dbReference type="PIRSF" id="PIRSF036492">
    <property type="entry name" value="ALDH"/>
    <property type="match status" value="1"/>
</dbReference>
<sequence length="454" mass="49940">MEMEKLLTQQRAWFRTGATLGSTARKKALEALYQAVKNMEGDIALALERDLGKAPCESYLCETGLVLHEIRYHLAHVKRWMSAGPGPVPWLHFPARSEIRPRPLGVTLIISPWNYPFHLCLMPLIGALSAGCCAVVKPSEYAPATAQVVERVLKRALPREQAAVVQGGREETEKLLEQPFDHIFFTGSQAVGRVVMGAAAKNLTPVTLELGGKSPVILDRTADLKTAARRIAFGKVLNAGQTCVAPDYLLLEQGLQEQFLIHYRAALDDFFPGGNLDQMARMVSRRHFEEKKKLLAGQNAAIGGGWDDGAGKISPAVLVDVDPSSPVMQEEIFAPILPVIPWRTLDEAIAFVRDRPRPLALYLFTRDKGVERRVLGECDFGGGCVNDTVIHLASPGLPFGGVGPSGMGQYHGKYSFDAFSHPQAIVRRGSRPHIPVRDLPYTGGKERLARWMLR</sequence>
<feature type="active site" evidence="5 6">
    <location>
        <position position="209"/>
    </location>
</feature>
<dbReference type="InterPro" id="IPR029510">
    <property type="entry name" value="Ald_DH_CS_GLU"/>
</dbReference>
<keyword evidence="3" id="KW-0520">NAD</keyword>
<comment type="similarity">
    <text evidence="1 4 7">Belongs to the aldehyde dehydrogenase family.</text>
</comment>
<accession>A0A8J6IXD9</accession>
<evidence type="ECO:0000313" key="10">
    <source>
        <dbReference type="Proteomes" id="UP000602260"/>
    </source>
</evidence>
<dbReference type="Gene3D" id="3.40.605.10">
    <property type="entry name" value="Aldehyde Dehydrogenase, Chain A, domain 1"/>
    <property type="match status" value="1"/>
</dbReference>
<protein>
    <recommendedName>
        <fullName evidence="4">Aldehyde dehydrogenase</fullName>
    </recommendedName>
</protein>
<evidence type="ECO:0000256" key="7">
    <source>
        <dbReference type="RuleBase" id="RU003345"/>
    </source>
</evidence>
<dbReference type="InterPro" id="IPR016163">
    <property type="entry name" value="Ald_DH_C"/>
</dbReference>
<dbReference type="Gene3D" id="3.40.309.10">
    <property type="entry name" value="Aldehyde Dehydrogenase, Chain A, domain 2"/>
    <property type="match status" value="1"/>
</dbReference>
<dbReference type="FunFam" id="3.40.605.10:FF:000004">
    <property type="entry name" value="Aldehyde dehydrogenase"/>
    <property type="match status" value="1"/>
</dbReference>
<dbReference type="AlphaFoldDB" id="A0A8J6IXD9"/>
<feature type="domain" description="Aldehyde dehydrogenase" evidence="8">
    <location>
        <begin position="5"/>
        <end position="424"/>
    </location>
</feature>